<evidence type="ECO:0000256" key="7">
    <source>
        <dbReference type="ARBA" id="ARBA00047943"/>
    </source>
</evidence>
<dbReference type="EMBL" id="BMMX01000040">
    <property type="protein sequence ID" value="GGL13215.1"/>
    <property type="molecule type" value="Genomic_DNA"/>
</dbReference>
<dbReference type="InterPro" id="IPR025714">
    <property type="entry name" value="Methyltranfer_dom"/>
</dbReference>
<gene>
    <name evidence="11" type="ORF">GCM10012284_54860</name>
</gene>
<dbReference type="Pfam" id="PF13847">
    <property type="entry name" value="Methyltransf_31"/>
    <property type="match status" value="1"/>
</dbReference>
<dbReference type="EC" id="2.1.1.137" evidence="4"/>
<evidence type="ECO:0000259" key="10">
    <source>
        <dbReference type="Pfam" id="PF13847"/>
    </source>
</evidence>
<dbReference type="AlphaFoldDB" id="A0A8J3FQX5"/>
<dbReference type="InterPro" id="IPR029063">
    <property type="entry name" value="SAM-dependent_MTases_sf"/>
</dbReference>
<dbReference type="GO" id="GO:0030791">
    <property type="term" value="F:arsenite methyltransferase activity"/>
    <property type="evidence" value="ECO:0007669"/>
    <property type="project" value="UniProtKB-EC"/>
</dbReference>
<dbReference type="Proteomes" id="UP000656042">
    <property type="component" value="Unassembled WGS sequence"/>
</dbReference>
<feature type="domain" description="Methyltransferase" evidence="10">
    <location>
        <begin position="86"/>
        <end position="205"/>
    </location>
</feature>
<feature type="compositionally biased region" description="Polar residues" evidence="9">
    <location>
        <begin position="1"/>
        <end position="19"/>
    </location>
</feature>
<evidence type="ECO:0000256" key="6">
    <source>
        <dbReference type="ARBA" id="ARBA00047941"/>
    </source>
</evidence>
<keyword evidence="12" id="KW-1185">Reference proteome</keyword>
<dbReference type="RefSeq" id="WP_189082212.1">
    <property type="nucleotide sequence ID" value="NZ_BMMX01000040.1"/>
</dbReference>
<dbReference type="CDD" id="cd02440">
    <property type="entry name" value="AdoMet_MTases"/>
    <property type="match status" value="1"/>
</dbReference>
<evidence type="ECO:0000256" key="9">
    <source>
        <dbReference type="SAM" id="MobiDB-lite"/>
    </source>
</evidence>
<keyword evidence="1" id="KW-0808">Transferase</keyword>
<name>A0A8J3FQX5_9ACTN</name>
<evidence type="ECO:0000256" key="3">
    <source>
        <dbReference type="ARBA" id="ARBA00034487"/>
    </source>
</evidence>
<comment type="caution">
    <text evidence="11">The sequence shown here is derived from an EMBL/GenBank/DDBJ whole genome shotgun (WGS) entry which is preliminary data.</text>
</comment>
<dbReference type="PANTHER" id="PTHR43675">
    <property type="entry name" value="ARSENITE METHYLTRANSFERASE"/>
    <property type="match status" value="1"/>
</dbReference>
<reference evidence="11" key="2">
    <citation type="submission" date="2020-09" db="EMBL/GenBank/DDBJ databases">
        <authorList>
            <person name="Sun Q."/>
            <person name="Zhou Y."/>
        </authorList>
    </citation>
    <scope>NUCLEOTIDE SEQUENCE</scope>
    <source>
        <strain evidence="11">CGMCC 4.7299</strain>
    </source>
</reference>
<evidence type="ECO:0000256" key="2">
    <source>
        <dbReference type="ARBA" id="ARBA00022691"/>
    </source>
</evidence>
<comment type="catalytic activity">
    <reaction evidence="6">
        <text>arsenic triglutathione + [thioredoxin]-dithiol + S-adenosyl-L-methionine + 2 H2O = methylarsonous acid + [thioredoxin]-disulfide + 3 glutathione + S-adenosyl-L-homocysteine + H(+)</text>
        <dbReference type="Rhea" id="RHEA:69460"/>
        <dbReference type="Rhea" id="RHEA-COMP:10698"/>
        <dbReference type="Rhea" id="RHEA-COMP:10700"/>
        <dbReference type="ChEBI" id="CHEBI:15377"/>
        <dbReference type="ChEBI" id="CHEBI:15378"/>
        <dbReference type="ChEBI" id="CHEBI:17826"/>
        <dbReference type="ChEBI" id="CHEBI:29950"/>
        <dbReference type="ChEBI" id="CHEBI:50058"/>
        <dbReference type="ChEBI" id="CHEBI:57856"/>
        <dbReference type="ChEBI" id="CHEBI:57925"/>
        <dbReference type="ChEBI" id="CHEBI:59789"/>
        <dbReference type="ChEBI" id="CHEBI:183640"/>
        <dbReference type="EC" id="2.1.1.137"/>
    </reaction>
</comment>
<comment type="similarity">
    <text evidence="3">Belongs to the methyltransferase superfamily. Arsenite methyltransferase family.</text>
</comment>
<dbReference type="InterPro" id="IPR026669">
    <property type="entry name" value="Arsenite_MeTrfase-like"/>
</dbReference>
<dbReference type="Gene3D" id="3.40.50.150">
    <property type="entry name" value="Vaccinia Virus protein VP39"/>
    <property type="match status" value="1"/>
</dbReference>
<comment type="catalytic activity">
    <reaction evidence="8">
        <text>arsenic triglutathione + 3 [thioredoxin]-dithiol + 3 S-adenosyl-L-methionine = trimethylarsine + 3 [thioredoxin]-disulfide + 3 glutathione + 3 S-adenosyl-L-homocysteine + 3 H(+)</text>
        <dbReference type="Rhea" id="RHEA:69432"/>
        <dbReference type="Rhea" id="RHEA-COMP:10698"/>
        <dbReference type="Rhea" id="RHEA-COMP:10700"/>
        <dbReference type="ChEBI" id="CHEBI:15378"/>
        <dbReference type="ChEBI" id="CHEBI:27130"/>
        <dbReference type="ChEBI" id="CHEBI:29950"/>
        <dbReference type="ChEBI" id="CHEBI:50058"/>
        <dbReference type="ChEBI" id="CHEBI:57856"/>
        <dbReference type="ChEBI" id="CHEBI:57925"/>
        <dbReference type="ChEBI" id="CHEBI:59789"/>
        <dbReference type="ChEBI" id="CHEBI:183640"/>
        <dbReference type="EC" id="2.1.1.137"/>
    </reaction>
</comment>
<accession>A0A8J3FQX5</accession>
<feature type="region of interest" description="Disordered" evidence="9">
    <location>
        <begin position="1"/>
        <end position="25"/>
    </location>
</feature>
<dbReference type="PANTHER" id="PTHR43675:SF8">
    <property type="entry name" value="ARSENITE METHYLTRANSFERASE"/>
    <property type="match status" value="1"/>
</dbReference>
<evidence type="ECO:0000313" key="12">
    <source>
        <dbReference type="Proteomes" id="UP000656042"/>
    </source>
</evidence>
<evidence type="ECO:0000256" key="8">
    <source>
        <dbReference type="ARBA" id="ARBA00048428"/>
    </source>
</evidence>
<protein>
    <recommendedName>
        <fullName evidence="5">Arsenite methyltransferase</fullName>
        <ecNumber evidence="4">2.1.1.137</ecNumber>
    </recommendedName>
</protein>
<dbReference type="SUPFAM" id="SSF53335">
    <property type="entry name" value="S-adenosyl-L-methionine-dependent methyltransferases"/>
    <property type="match status" value="1"/>
</dbReference>
<evidence type="ECO:0000256" key="1">
    <source>
        <dbReference type="ARBA" id="ARBA00022679"/>
    </source>
</evidence>
<reference evidence="11" key="1">
    <citation type="journal article" date="2014" name="Int. J. Syst. Evol. Microbiol.">
        <title>Complete genome sequence of Corynebacterium casei LMG S-19264T (=DSM 44701T), isolated from a smear-ripened cheese.</title>
        <authorList>
            <consortium name="US DOE Joint Genome Institute (JGI-PGF)"/>
            <person name="Walter F."/>
            <person name="Albersmeier A."/>
            <person name="Kalinowski J."/>
            <person name="Ruckert C."/>
        </authorList>
    </citation>
    <scope>NUCLEOTIDE SEQUENCE</scope>
    <source>
        <strain evidence="11">CGMCC 4.7299</strain>
    </source>
</reference>
<evidence type="ECO:0000313" key="11">
    <source>
        <dbReference type="EMBL" id="GGL13215.1"/>
    </source>
</evidence>
<evidence type="ECO:0000256" key="5">
    <source>
        <dbReference type="ARBA" id="ARBA00034545"/>
    </source>
</evidence>
<proteinExistence type="inferred from homology"/>
<dbReference type="NCBIfam" id="NF008823">
    <property type="entry name" value="PRK11873.1"/>
    <property type="match status" value="1"/>
</dbReference>
<comment type="catalytic activity">
    <reaction evidence="7">
        <text>arsenic triglutathione + 2 [thioredoxin]-dithiol + 2 S-adenosyl-L-methionine + H2O = dimethylarsinous acid + 2 [thioredoxin]-disulfide + 3 glutathione + 2 S-adenosyl-L-homocysteine + 2 H(+)</text>
        <dbReference type="Rhea" id="RHEA:69464"/>
        <dbReference type="Rhea" id="RHEA-COMP:10698"/>
        <dbReference type="Rhea" id="RHEA-COMP:10700"/>
        <dbReference type="ChEBI" id="CHEBI:15377"/>
        <dbReference type="ChEBI" id="CHEBI:15378"/>
        <dbReference type="ChEBI" id="CHEBI:23808"/>
        <dbReference type="ChEBI" id="CHEBI:29950"/>
        <dbReference type="ChEBI" id="CHEBI:50058"/>
        <dbReference type="ChEBI" id="CHEBI:57856"/>
        <dbReference type="ChEBI" id="CHEBI:57925"/>
        <dbReference type="ChEBI" id="CHEBI:59789"/>
        <dbReference type="ChEBI" id="CHEBI:183640"/>
        <dbReference type="EC" id="2.1.1.137"/>
    </reaction>
</comment>
<organism evidence="11 12">
    <name type="scientific">Mangrovihabitans endophyticus</name>
    <dbReference type="NCBI Taxonomy" id="1751298"/>
    <lineage>
        <taxon>Bacteria</taxon>
        <taxon>Bacillati</taxon>
        <taxon>Actinomycetota</taxon>
        <taxon>Actinomycetes</taxon>
        <taxon>Micromonosporales</taxon>
        <taxon>Micromonosporaceae</taxon>
        <taxon>Mangrovihabitans</taxon>
    </lineage>
</organism>
<keyword evidence="2" id="KW-0949">S-adenosyl-L-methionine</keyword>
<evidence type="ECO:0000256" key="4">
    <source>
        <dbReference type="ARBA" id="ARBA00034521"/>
    </source>
</evidence>
<sequence>MSEPLTTLGTQSCCGSTGDTVRGDASAADIREQVRARYADAATRAAEGEQCGGSELYADAERGELPEAALRASLGCGNPLRVADLNPGETVLDLGSGGGIDVLLSARRVGPAGRAYGLDMTDEMLDMARRNAADAGADNVEFRKGHIEDIPLPDASVDVVISNCVINLSADKPAVFAEMHRVLRPGGRIGISDVVAEDHLTPEQRGVVGDWSSCVAGALSRAEYVDGLSAAGFTGVSVEFTGAYAESMHAAIIRAQRP</sequence>